<feature type="transmembrane region" description="Helical" evidence="1">
    <location>
        <begin position="30"/>
        <end position="48"/>
    </location>
</feature>
<name>A0A928TRM9_UNCKA</name>
<reference evidence="2" key="1">
    <citation type="submission" date="2020-05" db="EMBL/GenBank/DDBJ databases">
        <title>High-Quality Genomes of Partial-Nitritation/Anammox System by Hierarchical Clustering Based Hybrid Assembly.</title>
        <authorList>
            <person name="Liu L."/>
            <person name="Wang Y."/>
            <person name="Che Y."/>
            <person name="Chen Y."/>
            <person name="Xia Y."/>
            <person name="Luo R."/>
            <person name="Cheng S.H."/>
            <person name="Zheng C."/>
            <person name="Zhang T."/>
        </authorList>
    </citation>
    <scope>NUCLEOTIDE SEQUENCE</scope>
    <source>
        <strain evidence="2">H1_PAT1</strain>
    </source>
</reference>
<comment type="caution">
    <text evidence="2">The sequence shown here is derived from an EMBL/GenBank/DDBJ whole genome shotgun (WGS) entry which is preliminary data.</text>
</comment>
<accession>A0A928TRM9</accession>
<evidence type="ECO:0000313" key="2">
    <source>
        <dbReference type="EMBL" id="MBE7524864.1"/>
    </source>
</evidence>
<evidence type="ECO:0000256" key="1">
    <source>
        <dbReference type="SAM" id="Phobius"/>
    </source>
</evidence>
<proteinExistence type="predicted"/>
<dbReference type="EMBL" id="JABTTY010000001">
    <property type="protein sequence ID" value="MBE7524864.1"/>
    <property type="molecule type" value="Genomic_DNA"/>
</dbReference>
<dbReference type="Proteomes" id="UP000710385">
    <property type="component" value="Unassembled WGS sequence"/>
</dbReference>
<dbReference type="AlphaFoldDB" id="A0A928TRM9"/>
<keyword evidence="1" id="KW-0812">Transmembrane</keyword>
<feature type="transmembrane region" description="Helical" evidence="1">
    <location>
        <begin position="103"/>
        <end position="122"/>
    </location>
</feature>
<organism evidence="2 3">
    <name type="scientific">candidate division WWE3 bacterium</name>
    <dbReference type="NCBI Taxonomy" id="2053526"/>
    <lineage>
        <taxon>Bacteria</taxon>
        <taxon>Katanobacteria</taxon>
    </lineage>
</organism>
<sequence>MTRIFSFILVRLFALGWILALANILSGMNAYAISLFILASEALFGYVWGKAEAEIRVCRPKHENPRTLFVLMVWVALIESIIAFFIVHAFAPWLIVWRTITSYLPFALTEMAVYAHACGGKGKSRGRGKKRRVIA</sequence>
<gene>
    <name evidence="2" type="ORF">HS096_00480</name>
</gene>
<keyword evidence="1" id="KW-1133">Transmembrane helix</keyword>
<feature type="transmembrane region" description="Helical" evidence="1">
    <location>
        <begin position="68"/>
        <end position="91"/>
    </location>
</feature>
<protein>
    <submittedName>
        <fullName evidence="2">Uncharacterized protein</fullName>
    </submittedName>
</protein>
<evidence type="ECO:0000313" key="3">
    <source>
        <dbReference type="Proteomes" id="UP000710385"/>
    </source>
</evidence>
<keyword evidence="1" id="KW-0472">Membrane</keyword>